<dbReference type="PROSITE" id="PS50158">
    <property type="entry name" value="ZF_CCHC"/>
    <property type="match status" value="1"/>
</dbReference>
<feature type="region of interest" description="Disordered" evidence="2">
    <location>
        <begin position="628"/>
        <end position="782"/>
    </location>
</feature>
<proteinExistence type="predicted"/>
<feature type="region of interest" description="Disordered" evidence="2">
    <location>
        <begin position="393"/>
        <end position="426"/>
    </location>
</feature>
<keyword evidence="5" id="KW-1185">Reference proteome</keyword>
<feature type="compositionally biased region" description="Basic residues" evidence="2">
    <location>
        <begin position="668"/>
        <end position="678"/>
    </location>
</feature>
<feature type="compositionally biased region" description="Low complexity" evidence="2">
    <location>
        <begin position="115"/>
        <end position="133"/>
    </location>
</feature>
<dbReference type="AlphaFoldDB" id="A0A4C1WTL1"/>
<dbReference type="Proteomes" id="UP000299102">
    <property type="component" value="Unassembled WGS sequence"/>
</dbReference>
<feature type="compositionally biased region" description="Low complexity" evidence="2">
    <location>
        <begin position="61"/>
        <end position="71"/>
    </location>
</feature>
<evidence type="ECO:0000313" key="4">
    <source>
        <dbReference type="EMBL" id="GBP53669.1"/>
    </source>
</evidence>
<feature type="compositionally biased region" description="Low complexity" evidence="2">
    <location>
        <begin position="415"/>
        <end position="424"/>
    </location>
</feature>
<sequence length="1030" mass="112304">MDSHRLRQFLAERGLLDLLRDFEAYCSSPASPEQANPDLEMEVELNTNKEPTKRPATARPSEGSTSSSSDSDAGESDDSDLSEFTTVRRRKASRPKTATSYLTEAGDGSTYYRITPSSKKPKTANPKTKPTIPDKSAKSIYDAPESWRKTVQPTKATAPTVTLHEADEIVPPAPAKPQRPPPLFIHDKGRWTEVKKQCDSKGIVILNGRNSIKGLKIQPESVTDFRNLSSLLATLKVAYHTYSLKEEREFRVVLRGVPKEIPTEEVKEDLLTQDLPVQSVRRITNRAREPLDLVLVTANTGIDQETKRSFYRIKAVCSLSGVKVEQPHKKSIPGQCFNCQMYGHSSKNCFQRARCVKCLGDHGTAACTRNKDTDGPPACVLCKSSGHTANYLGCPRAPKRNTTQKNKTPSPPAQAAPRRAPARAVTQKLSYAKATAGPRTDPPPQTKTKTNLTPSENIKALMSVISIIDIGEVVLLANKFKTAANPVEKILILAEHAPLLTHAAPRSPARGVAPSVACASCPARVVAFCGLPHRAPRPPRPPSISFYHTTRPARRAVVASHHLRCCGSVRHRPNTLAATAMDKSKLQAFLTERGHLDLLREFEAYCSSPASPDPQVVVFDPEMDLEYTLPRAPNKRSANARPSEGTSSDSESDPGSSDSPDHSGFTTVRRRRAAKGSKPKASGLTQTSDGSMCYRLTPAPRKPKKANVAKATPSGKSTSSIYASPVSWRTPSQPAAAPQGAVDDGGVKAAAPAAAKNNRGDEADVTAPPNPAPRGPKPPPMFVQDKDRWTELRRRCAEKGIQFSQARNSVQGLKLQAKTVADFKNLQNLLVCYKFKFHTYSLKEEREIRVVLRGVPKEIPVDEVKEDLVAQSLPVQSVRRILNRFRKPLDLVLVSGTAEANDKATKAAFFKIRSVCSLSGVKAEQPRKRALPGQCHNCQSYGHSSRYCYHSARCVKCLGDHGTAQCTRNKDTDGPPACVLCKQKGHTANYLGCPRAPKRPPPPEKAVPRRDACARSLGGIQLCSSGGWTA</sequence>
<name>A0A4C1WTL1_EUMVA</name>
<dbReference type="InterPro" id="IPR001878">
    <property type="entry name" value="Znf_CCHC"/>
</dbReference>
<dbReference type="InterPro" id="IPR006579">
    <property type="entry name" value="Pre_C2HC_dom"/>
</dbReference>
<feature type="compositionally biased region" description="Low complexity" evidence="2">
    <location>
        <begin position="642"/>
        <end position="664"/>
    </location>
</feature>
<feature type="domain" description="CCHC-type" evidence="3">
    <location>
        <begin position="336"/>
        <end position="349"/>
    </location>
</feature>
<dbReference type="PANTHER" id="PTHR33273">
    <property type="entry name" value="DOMAIN-CONTAINING PROTEIN, PUTATIVE-RELATED"/>
    <property type="match status" value="1"/>
</dbReference>
<comment type="caution">
    <text evidence="4">The sequence shown here is derived from an EMBL/GenBank/DDBJ whole genome shotgun (WGS) entry which is preliminary data.</text>
</comment>
<keyword evidence="1" id="KW-0862">Zinc</keyword>
<feature type="region of interest" description="Disordered" evidence="2">
    <location>
        <begin position="27"/>
        <end position="137"/>
    </location>
</feature>
<dbReference type="PANTHER" id="PTHR33273:SF2">
    <property type="entry name" value="ENDONUCLEASE_EXONUCLEASE_PHOSPHATASE DOMAIN-CONTAINING PROTEIN"/>
    <property type="match status" value="1"/>
</dbReference>
<keyword evidence="1" id="KW-0863">Zinc-finger</keyword>
<dbReference type="GO" id="GO:0003676">
    <property type="term" value="F:nucleic acid binding"/>
    <property type="evidence" value="ECO:0007669"/>
    <property type="project" value="InterPro"/>
</dbReference>
<evidence type="ECO:0000256" key="1">
    <source>
        <dbReference type="PROSITE-ProRule" id="PRU00047"/>
    </source>
</evidence>
<organism evidence="4 5">
    <name type="scientific">Eumeta variegata</name>
    <name type="common">Bagworm moth</name>
    <name type="synonym">Eumeta japonica</name>
    <dbReference type="NCBI Taxonomy" id="151549"/>
    <lineage>
        <taxon>Eukaryota</taxon>
        <taxon>Metazoa</taxon>
        <taxon>Ecdysozoa</taxon>
        <taxon>Arthropoda</taxon>
        <taxon>Hexapoda</taxon>
        <taxon>Insecta</taxon>
        <taxon>Pterygota</taxon>
        <taxon>Neoptera</taxon>
        <taxon>Endopterygota</taxon>
        <taxon>Lepidoptera</taxon>
        <taxon>Glossata</taxon>
        <taxon>Ditrysia</taxon>
        <taxon>Tineoidea</taxon>
        <taxon>Psychidae</taxon>
        <taxon>Oiketicinae</taxon>
        <taxon>Eumeta</taxon>
    </lineage>
</organism>
<feature type="region of interest" description="Disordered" evidence="2">
    <location>
        <begin position="432"/>
        <end position="451"/>
    </location>
</feature>
<dbReference type="OrthoDB" id="8123886at2759"/>
<dbReference type="GO" id="GO:0008270">
    <property type="term" value="F:zinc ion binding"/>
    <property type="evidence" value="ECO:0007669"/>
    <property type="project" value="UniProtKB-KW"/>
</dbReference>
<dbReference type="SMART" id="SM00343">
    <property type="entry name" value="ZnF_C2HC"/>
    <property type="match status" value="4"/>
</dbReference>
<evidence type="ECO:0000259" key="3">
    <source>
        <dbReference type="PROSITE" id="PS50158"/>
    </source>
</evidence>
<dbReference type="STRING" id="151549.A0A4C1WTL1"/>
<feature type="compositionally biased region" description="Polar residues" evidence="2">
    <location>
        <begin position="714"/>
        <end position="733"/>
    </location>
</feature>
<feature type="compositionally biased region" description="Low complexity" evidence="2">
    <location>
        <begin position="741"/>
        <end position="756"/>
    </location>
</feature>
<protein>
    <submittedName>
        <fullName evidence="4">Nucleic-acid-binding protein from transposon X-element</fullName>
    </submittedName>
</protein>
<feature type="compositionally biased region" description="Pro residues" evidence="2">
    <location>
        <begin position="768"/>
        <end position="781"/>
    </location>
</feature>
<dbReference type="EMBL" id="BGZK01000631">
    <property type="protein sequence ID" value="GBP53669.1"/>
    <property type="molecule type" value="Genomic_DNA"/>
</dbReference>
<evidence type="ECO:0000313" key="5">
    <source>
        <dbReference type="Proteomes" id="UP000299102"/>
    </source>
</evidence>
<dbReference type="Pfam" id="PF07530">
    <property type="entry name" value="PRE_C2HC"/>
    <property type="match status" value="2"/>
</dbReference>
<gene>
    <name evidence="4" type="primary">ORF1</name>
    <name evidence="4" type="ORF">EVAR_36038_1</name>
</gene>
<feature type="compositionally biased region" description="Acidic residues" evidence="2">
    <location>
        <begin position="72"/>
        <end position="81"/>
    </location>
</feature>
<accession>A0A4C1WTL1</accession>
<reference evidence="4 5" key="1">
    <citation type="journal article" date="2019" name="Commun. Biol.">
        <title>The bagworm genome reveals a unique fibroin gene that provides high tensile strength.</title>
        <authorList>
            <person name="Kono N."/>
            <person name="Nakamura H."/>
            <person name="Ohtoshi R."/>
            <person name="Tomita M."/>
            <person name="Numata K."/>
            <person name="Arakawa K."/>
        </authorList>
    </citation>
    <scope>NUCLEOTIDE SEQUENCE [LARGE SCALE GENOMIC DNA]</scope>
</reference>
<dbReference type="SMART" id="SM00596">
    <property type="entry name" value="PRE_C2HC"/>
    <property type="match status" value="2"/>
</dbReference>
<keyword evidence="1" id="KW-0479">Metal-binding</keyword>
<evidence type="ECO:0000256" key="2">
    <source>
        <dbReference type="SAM" id="MobiDB-lite"/>
    </source>
</evidence>